<evidence type="ECO:0000256" key="6">
    <source>
        <dbReference type="ARBA" id="ARBA00023136"/>
    </source>
</evidence>
<keyword evidence="3 11" id="KW-0808">Transferase</keyword>
<dbReference type="Gene3D" id="3.40.50.1110">
    <property type="entry name" value="SGNH hydrolase"/>
    <property type="match status" value="1"/>
</dbReference>
<dbReference type="EMBL" id="FMIQ01000006">
    <property type="protein sequence ID" value="SCM51011.1"/>
    <property type="molecule type" value="Genomic_DNA"/>
</dbReference>
<reference evidence="11 12" key="1">
    <citation type="submission" date="2016-09" db="EMBL/GenBank/DDBJ databases">
        <authorList>
            <person name="Capua I."/>
            <person name="De Benedictis P."/>
            <person name="Joannis T."/>
            <person name="Lombin L.H."/>
            <person name="Cattoli G."/>
        </authorList>
    </citation>
    <scope>NUCLEOTIDE SEQUENCE [LARGE SCALE GENOMIC DNA]</scope>
    <source>
        <strain evidence="11 12">GB001</strain>
    </source>
</reference>
<feature type="transmembrane region" description="Helical" evidence="8">
    <location>
        <begin position="186"/>
        <end position="205"/>
    </location>
</feature>
<dbReference type="PANTHER" id="PTHR23028">
    <property type="entry name" value="ACETYLTRANSFERASE"/>
    <property type="match status" value="1"/>
</dbReference>
<evidence type="ECO:0000256" key="3">
    <source>
        <dbReference type="ARBA" id="ARBA00022679"/>
    </source>
</evidence>
<dbReference type="Pfam" id="PF19040">
    <property type="entry name" value="SGNH"/>
    <property type="match status" value="1"/>
</dbReference>
<keyword evidence="5 8" id="KW-1133">Transmembrane helix</keyword>
<sequence>MYNSGYFDVSSDSRWLLHTWSLSVEWQFYILFPILTFLYFKIFGKRSLIALYIVLFTISLYFCLYFYSEDKNTSFYGIASRSWELLFGALISLLPQQKKLNPRVIEISGLILIFYSLFFLANPQNWPDIRTALPVLGAGLIIYSQVDNSKSLLKNFIFQYIGTISYSLYLWHWIVFSYLVNNEIEFSPQTITLSILASFALAHLSHRFLERFNGDNTKILVIAPIVFYSLAAPANYFMNKKIEKLYSYKNYGGSPQSEKQFGAKPHLCFLTSVNKSFDDFDKDGCLKYEPNKKNILLIGDSHAAQYSLAIKNLYPGYNIIQATASGCHPWPNSLGASRCTDMMNYIYDTYIEDKKFDKVIVSAYWLTAGPHDAKVGISLITQKFKPITDNLSIIGQTPVFKSPFYQVAIKSDPTEYKLHIDKKTTDFNDLLANYSKEEGIPYINVYELFNENEMISKSGIPFMFDKDHFTQYGADKIIPHI</sequence>
<dbReference type="PANTHER" id="PTHR23028:SF53">
    <property type="entry name" value="ACYL_TRANSF_3 DOMAIN-CONTAINING PROTEIN"/>
    <property type="match status" value="1"/>
</dbReference>
<feature type="transmembrane region" description="Helical" evidence="8">
    <location>
        <begin position="158"/>
        <end position="180"/>
    </location>
</feature>
<dbReference type="InterPro" id="IPR036514">
    <property type="entry name" value="SGNH_hydro_sf"/>
</dbReference>
<dbReference type="GO" id="GO:0016747">
    <property type="term" value="F:acyltransferase activity, transferring groups other than amino-acyl groups"/>
    <property type="evidence" value="ECO:0007669"/>
    <property type="project" value="InterPro"/>
</dbReference>
<proteinExistence type="predicted"/>
<accession>A0A1C6YW28</accession>
<keyword evidence="4 8" id="KW-0812">Transmembrane</keyword>
<organism evidence="11 12">
    <name type="scientific">Hafnia alvei</name>
    <dbReference type="NCBI Taxonomy" id="569"/>
    <lineage>
        <taxon>Bacteria</taxon>
        <taxon>Pseudomonadati</taxon>
        <taxon>Pseudomonadota</taxon>
        <taxon>Gammaproteobacteria</taxon>
        <taxon>Enterobacterales</taxon>
        <taxon>Hafniaceae</taxon>
        <taxon>Hafnia</taxon>
    </lineage>
</organism>
<feature type="domain" description="SGNH" evidence="10">
    <location>
        <begin position="283"/>
        <end position="480"/>
    </location>
</feature>
<dbReference type="InterPro" id="IPR043968">
    <property type="entry name" value="SGNH"/>
</dbReference>
<evidence type="ECO:0000313" key="12">
    <source>
        <dbReference type="Proteomes" id="UP000094844"/>
    </source>
</evidence>
<dbReference type="GO" id="GO:0005886">
    <property type="term" value="C:plasma membrane"/>
    <property type="evidence" value="ECO:0007669"/>
    <property type="project" value="UniProtKB-SubCell"/>
</dbReference>
<dbReference type="SUPFAM" id="SSF52266">
    <property type="entry name" value="SGNH hydrolase"/>
    <property type="match status" value="1"/>
</dbReference>
<dbReference type="GO" id="GO:0009103">
    <property type="term" value="P:lipopolysaccharide biosynthetic process"/>
    <property type="evidence" value="ECO:0007669"/>
    <property type="project" value="TreeGrafter"/>
</dbReference>
<keyword evidence="2" id="KW-1003">Cell membrane</keyword>
<dbReference type="Proteomes" id="UP000094844">
    <property type="component" value="Unassembled WGS sequence"/>
</dbReference>
<keyword evidence="7 11" id="KW-0012">Acyltransferase</keyword>
<evidence type="ECO:0000256" key="4">
    <source>
        <dbReference type="ARBA" id="ARBA00022692"/>
    </source>
</evidence>
<feature type="transmembrane region" description="Helical" evidence="8">
    <location>
        <begin position="104"/>
        <end position="123"/>
    </location>
</feature>
<dbReference type="Pfam" id="PF01757">
    <property type="entry name" value="Acyl_transf_3"/>
    <property type="match status" value="1"/>
</dbReference>
<protein>
    <submittedName>
        <fullName evidence="11">Acyltransferase family protein</fullName>
    </submittedName>
</protein>
<evidence type="ECO:0000256" key="2">
    <source>
        <dbReference type="ARBA" id="ARBA00022475"/>
    </source>
</evidence>
<feature type="transmembrane region" description="Helical" evidence="8">
    <location>
        <begin position="20"/>
        <end position="40"/>
    </location>
</feature>
<gene>
    <name evidence="11" type="ORF">BN1044_00461</name>
</gene>
<evidence type="ECO:0000256" key="8">
    <source>
        <dbReference type="SAM" id="Phobius"/>
    </source>
</evidence>
<comment type="subcellular location">
    <subcellularLocation>
        <location evidence="1">Cell membrane</location>
        <topology evidence="1">Multi-pass membrane protein</topology>
    </subcellularLocation>
</comment>
<evidence type="ECO:0000256" key="7">
    <source>
        <dbReference type="ARBA" id="ARBA00023315"/>
    </source>
</evidence>
<evidence type="ECO:0000256" key="1">
    <source>
        <dbReference type="ARBA" id="ARBA00004651"/>
    </source>
</evidence>
<dbReference type="AlphaFoldDB" id="A0A1C6YW28"/>
<feature type="transmembrane region" description="Helical" evidence="8">
    <location>
        <begin position="217"/>
        <end position="238"/>
    </location>
</feature>
<keyword evidence="6 8" id="KW-0472">Membrane</keyword>
<evidence type="ECO:0000256" key="5">
    <source>
        <dbReference type="ARBA" id="ARBA00022989"/>
    </source>
</evidence>
<dbReference type="InterPro" id="IPR002656">
    <property type="entry name" value="Acyl_transf_3_dom"/>
</dbReference>
<evidence type="ECO:0000259" key="9">
    <source>
        <dbReference type="Pfam" id="PF01757"/>
    </source>
</evidence>
<dbReference type="GO" id="GO:0016788">
    <property type="term" value="F:hydrolase activity, acting on ester bonds"/>
    <property type="evidence" value="ECO:0007669"/>
    <property type="project" value="UniProtKB-ARBA"/>
</dbReference>
<feature type="domain" description="Acyltransferase 3" evidence="9">
    <location>
        <begin position="13"/>
        <end position="200"/>
    </location>
</feature>
<feature type="transmembrane region" description="Helical" evidence="8">
    <location>
        <begin position="47"/>
        <end position="67"/>
    </location>
</feature>
<dbReference type="InterPro" id="IPR050879">
    <property type="entry name" value="Acyltransferase_3"/>
</dbReference>
<name>A0A1C6YW28_HAFAL</name>
<evidence type="ECO:0000259" key="10">
    <source>
        <dbReference type="Pfam" id="PF19040"/>
    </source>
</evidence>
<evidence type="ECO:0000313" key="11">
    <source>
        <dbReference type="EMBL" id="SCM51011.1"/>
    </source>
</evidence>